<feature type="region of interest" description="Disordered" evidence="4">
    <location>
        <begin position="1"/>
        <end position="29"/>
    </location>
</feature>
<evidence type="ECO:0000313" key="5">
    <source>
        <dbReference type="EMBL" id="KAJ3184228.1"/>
    </source>
</evidence>
<protein>
    <submittedName>
        <fullName evidence="5">Uncharacterized protein</fullName>
    </submittedName>
</protein>
<accession>A0AAD5TTF2</accession>
<dbReference type="GO" id="GO:0007017">
    <property type="term" value="P:microtubule-based process"/>
    <property type="evidence" value="ECO:0007669"/>
    <property type="project" value="InterPro"/>
</dbReference>
<comment type="caution">
    <text evidence="5">The sequence shown here is derived from an EMBL/GenBank/DDBJ whole genome shotgun (WGS) entry which is preliminary data.</text>
</comment>
<feature type="region of interest" description="Disordered" evidence="4">
    <location>
        <begin position="37"/>
        <end position="56"/>
    </location>
</feature>
<proteinExistence type="predicted"/>
<sequence>MSKYSALPDLDTQPDVYETPDQSSELNPALAVQDAYADDDYYARDGRTSDSEADEGLVRSSLSVSSANQRFSSLGTAATAAPDFSGTIARARRPRRRHHHHARNAAGPVLSDQEEYAIVGNTAGIRGARDETTVEKLRRLMFEVAELGRQIEAEQAKKRKEDLDAQGAGEATPSGTAHSRKPKKPTPAQLLEQVALLQRDMGGMERALIEQSETSNDTGKSVGSQAVQLQAGKALIAQLKSLRHPDISEDIPPSLSRAPATTTSAPAAKSGDPYITYELFYTPETAKLAELAKLTQVESRLAALERLIGTHFLQGLEGPNAAVTHLLNESGSLIGALHRLDSQLALLTQPRQLDAVAKRVQQLTADADRLADLRRKQTQEHAATMAAATATSASDLAFGTLGRPGSGGATGSLHDLPSSAAVAVATQTESERRVNALYALMEKLDPVAGVVPHLVARLRALRSLHTEAAIFAESLDALSSDQARMKESVQGVETAVNMLETSLRVNEESVGKNVEALQLRMERLSERVDALIAKAK</sequence>
<feature type="region of interest" description="Disordered" evidence="4">
    <location>
        <begin position="155"/>
        <end position="188"/>
    </location>
</feature>
<dbReference type="GO" id="GO:0005737">
    <property type="term" value="C:cytoplasm"/>
    <property type="evidence" value="ECO:0007669"/>
    <property type="project" value="UniProtKB-SubCell"/>
</dbReference>
<feature type="coiled-coil region" evidence="3">
    <location>
        <begin position="507"/>
        <end position="534"/>
    </location>
</feature>
<dbReference type="GO" id="GO:0005869">
    <property type="term" value="C:dynactin complex"/>
    <property type="evidence" value="ECO:0007669"/>
    <property type="project" value="InterPro"/>
</dbReference>
<reference evidence="5" key="1">
    <citation type="submission" date="2020-05" db="EMBL/GenBank/DDBJ databases">
        <title>Phylogenomic resolution of chytrid fungi.</title>
        <authorList>
            <person name="Stajich J.E."/>
            <person name="Amses K."/>
            <person name="Simmons R."/>
            <person name="Seto K."/>
            <person name="Myers J."/>
            <person name="Bonds A."/>
            <person name="Quandt C.A."/>
            <person name="Barry K."/>
            <person name="Liu P."/>
            <person name="Grigoriev I."/>
            <person name="Longcore J.E."/>
            <person name="James T.Y."/>
        </authorList>
    </citation>
    <scope>NUCLEOTIDE SEQUENCE</scope>
    <source>
        <strain evidence="5">JEL0379</strain>
    </source>
</reference>
<name>A0AAD5TTF2_9FUNG</name>
<feature type="compositionally biased region" description="Low complexity" evidence="4">
    <location>
        <begin position="252"/>
        <end position="267"/>
    </location>
</feature>
<dbReference type="PANTHER" id="PTHR15346">
    <property type="entry name" value="DYNACTIN SUBUNIT"/>
    <property type="match status" value="1"/>
</dbReference>
<feature type="compositionally biased region" description="Basic and acidic residues" evidence="4">
    <location>
        <begin position="41"/>
        <end position="50"/>
    </location>
</feature>
<dbReference type="EMBL" id="JADGJQ010000004">
    <property type="protein sequence ID" value="KAJ3184228.1"/>
    <property type="molecule type" value="Genomic_DNA"/>
</dbReference>
<keyword evidence="6" id="KW-1185">Reference proteome</keyword>
<organism evidence="5 6">
    <name type="scientific">Geranomyces variabilis</name>
    <dbReference type="NCBI Taxonomy" id="109894"/>
    <lineage>
        <taxon>Eukaryota</taxon>
        <taxon>Fungi</taxon>
        <taxon>Fungi incertae sedis</taxon>
        <taxon>Chytridiomycota</taxon>
        <taxon>Chytridiomycota incertae sedis</taxon>
        <taxon>Chytridiomycetes</taxon>
        <taxon>Spizellomycetales</taxon>
        <taxon>Powellomycetaceae</taxon>
        <taxon>Geranomyces</taxon>
    </lineage>
</organism>
<evidence type="ECO:0000256" key="2">
    <source>
        <dbReference type="ARBA" id="ARBA00022490"/>
    </source>
</evidence>
<gene>
    <name evidence="5" type="ORF">HDU87_005075</name>
</gene>
<evidence type="ECO:0000256" key="4">
    <source>
        <dbReference type="SAM" id="MobiDB-lite"/>
    </source>
</evidence>
<keyword evidence="2" id="KW-0963">Cytoplasm</keyword>
<dbReference type="Proteomes" id="UP001212152">
    <property type="component" value="Unassembled WGS sequence"/>
</dbReference>
<evidence type="ECO:0000313" key="6">
    <source>
        <dbReference type="Proteomes" id="UP001212152"/>
    </source>
</evidence>
<keyword evidence="3" id="KW-0175">Coiled coil</keyword>
<feature type="region of interest" description="Disordered" evidence="4">
    <location>
        <begin position="248"/>
        <end position="267"/>
    </location>
</feature>
<comment type="subcellular location">
    <subcellularLocation>
        <location evidence="1">Cytoplasm</location>
    </subcellularLocation>
</comment>
<dbReference type="Pfam" id="PF04912">
    <property type="entry name" value="Dynamitin"/>
    <property type="match status" value="1"/>
</dbReference>
<evidence type="ECO:0000256" key="1">
    <source>
        <dbReference type="ARBA" id="ARBA00004496"/>
    </source>
</evidence>
<dbReference type="AlphaFoldDB" id="A0AAD5TTF2"/>
<evidence type="ECO:0000256" key="3">
    <source>
        <dbReference type="SAM" id="Coils"/>
    </source>
</evidence>
<feature type="coiled-coil region" evidence="3">
    <location>
        <begin position="353"/>
        <end position="380"/>
    </location>
</feature>
<dbReference type="InterPro" id="IPR028133">
    <property type="entry name" value="Dynamitin"/>
</dbReference>